<dbReference type="GO" id="GO:0000287">
    <property type="term" value="F:magnesium ion binding"/>
    <property type="evidence" value="ECO:0007669"/>
    <property type="project" value="UniProtKB-UniRule"/>
</dbReference>
<dbReference type="Pfam" id="PF13500">
    <property type="entry name" value="AAA_26"/>
    <property type="match status" value="1"/>
</dbReference>
<feature type="binding site" evidence="8">
    <location>
        <begin position="182"/>
        <end position="183"/>
    </location>
    <ligand>
        <name>ATP</name>
        <dbReference type="ChEBI" id="CHEBI:30616"/>
    </ligand>
</feature>
<evidence type="ECO:0000256" key="1">
    <source>
        <dbReference type="ARBA" id="ARBA00022490"/>
    </source>
</evidence>
<keyword evidence="6 8" id="KW-0067">ATP-binding</keyword>
<comment type="subcellular location">
    <subcellularLocation>
        <location evidence="8">Cytoplasm</location>
    </subcellularLocation>
</comment>
<dbReference type="GO" id="GO:0005524">
    <property type="term" value="F:ATP binding"/>
    <property type="evidence" value="ECO:0007669"/>
    <property type="project" value="UniProtKB-UniRule"/>
</dbReference>
<reference evidence="9 10" key="1">
    <citation type="submission" date="2018-11" db="EMBL/GenBank/DDBJ databases">
        <title>Lysobacter cryohumiis sp. nov., isolated from soil in the Tianshan Mountains, Xinjiang, China.</title>
        <authorList>
            <person name="Luo Y."/>
            <person name="Sheng H."/>
        </authorList>
    </citation>
    <scope>NUCLEOTIDE SEQUENCE [LARGE SCALE GENOMIC DNA]</scope>
    <source>
        <strain evidence="9 10">ZS60</strain>
    </source>
</reference>
<dbReference type="NCBIfam" id="TIGR00347">
    <property type="entry name" value="bioD"/>
    <property type="match status" value="1"/>
</dbReference>
<evidence type="ECO:0000313" key="10">
    <source>
        <dbReference type="Proteomes" id="UP000267049"/>
    </source>
</evidence>
<comment type="function">
    <text evidence="8">Catalyzes a mechanistically unusual reaction, the ATP-dependent insertion of CO2 between the N7 and N8 nitrogen atoms of 7,8-diaminopelargonic acid (DAPA, also called 7,8-diammoniononanoate) to form a ureido ring.</text>
</comment>
<organism evidence="9 10">
    <name type="scientific">Montanilutibacter psychrotolerans</name>
    <dbReference type="NCBI Taxonomy" id="1327343"/>
    <lineage>
        <taxon>Bacteria</taxon>
        <taxon>Pseudomonadati</taxon>
        <taxon>Pseudomonadota</taxon>
        <taxon>Gammaproteobacteria</taxon>
        <taxon>Lysobacterales</taxon>
        <taxon>Lysobacteraceae</taxon>
        <taxon>Montanilutibacter</taxon>
    </lineage>
</organism>
<dbReference type="UniPathway" id="UPA00078">
    <property type="reaction ID" value="UER00161"/>
</dbReference>
<gene>
    <name evidence="8 9" type="primary">bioD</name>
    <name evidence="9" type="ORF">EER27_15050</name>
</gene>
<feature type="binding site" evidence="8">
    <location>
        <position position="61"/>
    </location>
    <ligand>
        <name>Mg(2+)</name>
        <dbReference type="ChEBI" id="CHEBI:18420"/>
    </ligand>
</feature>
<comment type="catalytic activity">
    <reaction evidence="8">
        <text>(7R,8S)-7,8-diammoniononanoate + CO2 + ATP = (4R,5S)-dethiobiotin + ADP + phosphate + 3 H(+)</text>
        <dbReference type="Rhea" id="RHEA:15805"/>
        <dbReference type="ChEBI" id="CHEBI:15378"/>
        <dbReference type="ChEBI" id="CHEBI:16526"/>
        <dbReference type="ChEBI" id="CHEBI:30616"/>
        <dbReference type="ChEBI" id="CHEBI:43474"/>
        <dbReference type="ChEBI" id="CHEBI:149469"/>
        <dbReference type="ChEBI" id="CHEBI:149473"/>
        <dbReference type="ChEBI" id="CHEBI:456216"/>
        <dbReference type="EC" id="6.3.3.3"/>
    </reaction>
</comment>
<evidence type="ECO:0000313" key="9">
    <source>
        <dbReference type="EMBL" id="RNF82232.1"/>
    </source>
</evidence>
<comment type="pathway">
    <text evidence="8">Cofactor biosynthesis; biotin biosynthesis; biotin from 7,8-diaminononanoate: step 1/2.</text>
</comment>
<feature type="binding site" evidence="8">
    <location>
        <begin position="122"/>
        <end position="125"/>
    </location>
    <ligand>
        <name>ATP</name>
        <dbReference type="ChEBI" id="CHEBI:30616"/>
    </ligand>
</feature>
<dbReference type="GO" id="GO:0005829">
    <property type="term" value="C:cytosol"/>
    <property type="evidence" value="ECO:0007669"/>
    <property type="project" value="TreeGrafter"/>
</dbReference>
<comment type="subunit">
    <text evidence="8">Homodimer.</text>
</comment>
<feature type="binding site" evidence="8">
    <location>
        <begin position="19"/>
        <end position="24"/>
    </location>
    <ligand>
        <name>ATP</name>
        <dbReference type="ChEBI" id="CHEBI:30616"/>
    </ligand>
</feature>
<evidence type="ECO:0000256" key="6">
    <source>
        <dbReference type="ARBA" id="ARBA00022840"/>
    </source>
</evidence>
<keyword evidence="10" id="KW-1185">Reference proteome</keyword>
<comment type="caution">
    <text evidence="8">Lacks conserved residue(s) required for the propagation of feature annotation.</text>
</comment>
<dbReference type="EC" id="6.3.3.3" evidence="8"/>
<dbReference type="CDD" id="cd03109">
    <property type="entry name" value="DTBS"/>
    <property type="match status" value="1"/>
</dbReference>
<feature type="binding site" evidence="8">
    <location>
        <position position="122"/>
    </location>
    <ligand>
        <name>Mg(2+)</name>
        <dbReference type="ChEBI" id="CHEBI:18420"/>
    </ligand>
</feature>
<comment type="similarity">
    <text evidence="8">Belongs to the dethiobiotin synthetase family.</text>
</comment>
<feature type="active site" evidence="8">
    <location>
        <position position="44"/>
    </location>
</feature>
<dbReference type="GO" id="GO:0004141">
    <property type="term" value="F:dethiobiotin synthase activity"/>
    <property type="evidence" value="ECO:0007669"/>
    <property type="project" value="UniProtKB-UniRule"/>
</dbReference>
<keyword evidence="2 8" id="KW-0436">Ligase</keyword>
<keyword evidence="4 8" id="KW-0547">Nucleotide-binding</keyword>
<keyword evidence="1 8" id="KW-0963">Cytoplasm</keyword>
<feature type="binding site" evidence="8">
    <location>
        <position position="23"/>
    </location>
    <ligand>
        <name>Mg(2+)</name>
        <dbReference type="ChEBI" id="CHEBI:18420"/>
    </ligand>
</feature>
<comment type="cofactor">
    <cofactor evidence="8">
        <name>Mg(2+)</name>
        <dbReference type="ChEBI" id="CHEBI:18420"/>
    </cofactor>
</comment>
<dbReference type="InterPro" id="IPR004472">
    <property type="entry name" value="DTB_synth_BioD"/>
</dbReference>
<dbReference type="PANTHER" id="PTHR43210">
    <property type="entry name" value="DETHIOBIOTIN SYNTHETASE"/>
    <property type="match status" value="1"/>
</dbReference>
<dbReference type="GO" id="GO:0042803">
    <property type="term" value="F:protein homodimerization activity"/>
    <property type="evidence" value="ECO:0007669"/>
    <property type="project" value="UniProtKB-ARBA"/>
</dbReference>
<dbReference type="Proteomes" id="UP000267049">
    <property type="component" value="Unassembled WGS sequence"/>
</dbReference>
<dbReference type="RefSeq" id="WP_123088959.1">
    <property type="nucleotide sequence ID" value="NZ_RIBS01000009.1"/>
</dbReference>
<feature type="binding site" evidence="8">
    <location>
        <position position="61"/>
    </location>
    <ligand>
        <name>ATP</name>
        <dbReference type="ChEBI" id="CHEBI:30616"/>
    </ligand>
</feature>
<dbReference type="GO" id="GO:0009102">
    <property type="term" value="P:biotin biosynthetic process"/>
    <property type="evidence" value="ECO:0007669"/>
    <property type="project" value="UniProtKB-UniRule"/>
</dbReference>
<dbReference type="Gene3D" id="3.40.50.300">
    <property type="entry name" value="P-loop containing nucleotide triphosphate hydrolases"/>
    <property type="match status" value="1"/>
</dbReference>
<evidence type="ECO:0000256" key="8">
    <source>
        <dbReference type="HAMAP-Rule" id="MF_00336"/>
    </source>
</evidence>
<name>A0A3M8SU16_9GAMM</name>
<dbReference type="FunFam" id="3.40.50.300:FF:000292">
    <property type="entry name" value="ATP-dependent dethiobiotin synthetase BioD"/>
    <property type="match status" value="1"/>
</dbReference>
<dbReference type="HAMAP" id="MF_00336">
    <property type="entry name" value="BioD"/>
    <property type="match status" value="1"/>
</dbReference>
<proteinExistence type="inferred from homology"/>
<comment type="caution">
    <text evidence="9">The sequence shown here is derived from an EMBL/GenBank/DDBJ whole genome shotgun (WGS) entry which is preliminary data.</text>
</comment>
<keyword evidence="7 8" id="KW-0460">Magnesium</keyword>
<dbReference type="OrthoDB" id="9802097at2"/>
<dbReference type="PIRSF" id="PIRSF006755">
    <property type="entry name" value="DTB_synth"/>
    <property type="match status" value="1"/>
</dbReference>
<dbReference type="SUPFAM" id="SSF52540">
    <property type="entry name" value="P-loop containing nucleoside triphosphate hydrolases"/>
    <property type="match status" value="1"/>
</dbReference>
<evidence type="ECO:0000256" key="5">
    <source>
        <dbReference type="ARBA" id="ARBA00022756"/>
    </source>
</evidence>
<sequence>MTPDSHARTGYYVTGTDTGVGKSLASASLLHALRAQGLRAVGMKPVASGCAVTVDGLRNEDALLLREASHPTPAYDDVNPYALLQPLAPELAAAEAGITLSLAPILAAHARLAAQADTVVVEGVGGWAAPLAADLQQVDIVRALDLPVVLVVGLRLGCISHARLTARAILADGRQLAGWIASDIDPAMACADENFALLQHWLALPCWGRLPFRDSPDPRELAAFLRPPTPAATR</sequence>
<evidence type="ECO:0000256" key="3">
    <source>
        <dbReference type="ARBA" id="ARBA00022723"/>
    </source>
</evidence>
<dbReference type="InterPro" id="IPR027417">
    <property type="entry name" value="P-loop_NTPase"/>
</dbReference>
<evidence type="ECO:0000256" key="2">
    <source>
        <dbReference type="ARBA" id="ARBA00022598"/>
    </source>
</evidence>
<evidence type="ECO:0000256" key="4">
    <source>
        <dbReference type="ARBA" id="ARBA00022741"/>
    </source>
</evidence>
<dbReference type="EMBL" id="RIBS01000009">
    <property type="protein sequence ID" value="RNF82232.1"/>
    <property type="molecule type" value="Genomic_DNA"/>
</dbReference>
<keyword evidence="3 8" id="KW-0479">Metal-binding</keyword>
<dbReference type="PANTHER" id="PTHR43210:SF5">
    <property type="entry name" value="DETHIOBIOTIN SYNTHETASE"/>
    <property type="match status" value="1"/>
</dbReference>
<protein>
    <recommendedName>
        <fullName evidence="8">ATP-dependent dethiobiotin synthetase BioD</fullName>
        <ecNumber evidence="8">6.3.3.3</ecNumber>
    </recommendedName>
    <alternativeName>
        <fullName evidence="8">DTB synthetase</fullName>
        <shortName evidence="8">DTBS</shortName>
    </alternativeName>
    <alternativeName>
        <fullName evidence="8">Dethiobiotin synthase</fullName>
    </alternativeName>
</protein>
<evidence type="ECO:0000256" key="7">
    <source>
        <dbReference type="ARBA" id="ARBA00022842"/>
    </source>
</evidence>
<feature type="binding site" evidence="8">
    <location>
        <position position="48"/>
    </location>
    <ligand>
        <name>substrate</name>
    </ligand>
</feature>
<accession>A0A3M8SU16</accession>
<dbReference type="AlphaFoldDB" id="A0A3M8SU16"/>
<keyword evidence="5 8" id="KW-0093">Biotin biosynthesis</keyword>